<accession>A0A9J9GEX2</accession>
<sequence length="89" mass="9787">MNIEAMKIVRDNLKMGHVLSFAEMMIIQQAIDAAMLQGKADGNSPVIPDGWVMVPVEPTAEMYDAGDRQLATKQVWDAMIAAAPQQENE</sequence>
<evidence type="ECO:0008006" key="3">
    <source>
        <dbReference type="Google" id="ProtNLM"/>
    </source>
</evidence>
<reference evidence="2" key="1">
    <citation type="journal article" date="2010" name="PLoS Genet.">
        <title>Genome sequence of the plant growth promoting endophytic bacterium Enterobacter sp. 638.</title>
        <authorList>
            <person name="Taghavi S."/>
            <person name="van der Lelie D."/>
            <person name="Hoffman A."/>
            <person name="Zhang Y.B."/>
            <person name="Walla M.D."/>
            <person name="Vangronsveld J."/>
            <person name="Newman L."/>
            <person name="Monchy S."/>
        </authorList>
    </citation>
    <scope>NUCLEOTIDE SEQUENCE [LARGE SCALE GENOMIC DNA]</scope>
    <source>
        <strain evidence="2">638</strain>
    </source>
</reference>
<evidence type="ECO:0000313" key="1">
    <source>
        <dbReference type="EMBL" id="ABP59704.1"/>
    </source>
</evidence>
<proteinExistence type="predicted"/>
<protein>
    <recommendedName>
        <fullName evidence="3">Phage protein</fullName>
    </recommendedName>
</protein>
<evidence type="ECO:0000313" key="2">
    <source>
        <dbReference type="Proteomes" id="UP000000230"/>
    </source>
</evidence>
<organism evidence="1 2">
    <name type="scientific">Enterobacter sp. (strain 638)</name>
    <dbReference type="NCBI Taxonomy" id="399742"/>
    <lineage>
        <taxon>Bacteria</taxon>
        <taxon>Pseudomonadati</taxon>
        <taxon>Pseudomonadota</taxon>
        <taxon>Gammaproteobacteria</taxon>
        <taxon>Enterobacterales</taxon>
        <taxon>Enterobacteriaceae</taxon>
        <taxon>Enterobacter</taxon>
    </lineage>
</organism>
<dbReference type="KEGG" id="ent:Ent638_1021"/>
<name>A0A9J9GEX2_ENT38</name>
<dbReference type="Proteomes" id="UP000000230">
    <property type="component" value="Chromosome"/>
</dbReference>
<dbReference type="AlphaFoldDB" id="A0A9J9GEX2"/>
<gene>
    <name evidence="1" type="ordered locus">Ent638_1021</name>
</gene>
<dbReference type="RefSeq" id="WP_012016424.1">
    <property type="nucleotide sequence ID" value="NC_009436.1"/>
</dbReference>
<dbReference type="OrthoDB" id="5678344at2"/>
<dbReference type="EMBL" id="CP000653">
    <property type="protein sequence ID" value="ABP59704.1"/>
    <property type="molecule type" value="Genomic_DNA"/>
</dbReference>
<keyword evidence="2" id="KW-1185">Reference proteome</keyword>